<proteinExistence type="predicted"/>
<name>A0ABD0KB40_9CAEN</name>
<keyword evidence="3" id="KW-1185">Reference proteome</keyword>
<accession>A0ABD0KB40</accession>
<protein>
    <submittedName>
        <fullName evidence="2">Uncharacterized protein</fullName>
    </submittedName>
</protein>
<dbReference type="Proteomes" id="UP001519460">
    <property type="component" value="Unassembled WGS sequence"/>
</dbReference>
<dbReference type="EMBL" id="JACVVK020000212">
    <property type="protein sequence ID" value="KAK7484318.1"/>
    <property type="molecule type" value="Genomic_DNA"/>
</dbReference>
<evidence type="ECO:0000256" key="1">
    <source>
        <dbReference type="SAM" id="MobiDB-lite"/>
    </source>
</evidence>
<organism evidence="2 3">
    <name type="scientific">Batillaria attramentaria</name>
    <dbReference type="NCBI Taxonomy" id="370345"/>
    <lineage>
        <taxon>Eukaryota</taxon>
        <taxon>Metazoa</taxon>
        <taxon>Spiralia</taxon>
        <taxon>Lophotrochozoa</taxon>
        <taxon>Mollusca</taxon>
        <taxon>Gastropoda</taxon>
        <taxon>Caenogastropoda</taxon>
        <taxon>Sorbeoconcha</taxon>
        <taxon>Cerithioidea</taxon>
        <taxon>Batillariidae</taxon>
        <taxon>Batillaria</taxon>
    </lineage>
</organism>
<reference evidence="2 3" key="1">
    <citation type="journal article" date="2023" name="Sci. Data">
        <title>Genome assembly of the Korean intertidal mud-creeper Batillaria attramentaria.</title>
        <authorList>
            <person name="Patra A.K."/>
            <person name="Ho P.T."/>
            <person name="Jun S."/>
            <person name="Lee S.J."/>
            <person name="Kim Y."/>
            <person name="Won Y.J."/>
        </authorList>
    </citation>
    <scope>NUCLEOTIDE SEQUENCE [LARGE SCALE GENOMIC DNA]</scope>
    <source>
        <strain evidence="2">Wonlab-2016</strain>
    </source>
</reference>
<feature type="region of interest" description="Disordered" evidence="1">
    <location>
        <begin position="58"/>
        <end position="85"/>
    </location>
</feature>
<evidence type="ECO:0000313" key="3">
    <source>
        <dbReference type="Proteomes" id="UP001519460"/>
    </source>
</evidence>
<comment type="caution">
    <text evidence="2">The sequence shown here is derived from an EMBL/GenBank/DDBJ whole genome shotgun (WGS) entry which is preliminary data.</text>
</comment>
<dbReference type="AlphaFoldDB" id="A0ABD0KB40"/>
<gene>
    <name evidence="2" type="ORF">BaRGS_00024443</name>
</gene>
<sequence>MESSSPCIVCETQEPTSATTLEDETFRARVELYTQRPEGSLSSETVICGTCRNYLQGSVPELDGTTAPNKATEEPPPPHGAEVFS</sequence>
<evidence type="ECO:0000313" key="2">
    <source>
        <dbReference type="EMBL" id="KAK7484318.1"/>
    </source>
</evidence>